<name>A0A8S9HI45_BRACR</name>
<dbReference type="EMBL" id="QGKW02001940">
    <property type="protein sequence ID" value="KAF2556874.1"/>
    <property type="molecule type" value="Genomic_DNA"/>
</dbReference>
<organism evidence="1 2">
    <name type="scientific">Brassica cretica</name>
    <name type="common">Mustard</name>
    <dbReference type="NCBI Taxonomy" id="69181"/>
    <lineage>
        <taxon>Eukaryota</taxon>
        <taxon>Viridiplantae</taxon>
        <taxon>Streptophyta</taxon>
        <taxon>Embryophyta</taxon>
        <taxon>Tracheophyta</taxon>
        <taxon>Spermatophyta</taxon>
        <taxon>Magnoliopsida</taxon>
        <taxon>eudicotyledons</taxon>
        <taxon>Gunneridae</taxon>
        <taxon>Pentapetalae</taxon>
        <taxon>rosids</taxon>
        <taxon>malvids</taxon>
        <taxon>Brassicales</taxon>
        <taxon>Brassicaceae</taxon>
        <taxon>Brassiceae</taxon>
        <taxon>Brassica</taxon>
    </lineage>
</organism>
<evidence type="ECO:0000313" key="1">
    <source>
        <dbReference type="EMBL" id="KAF2556874.1"/>
    </source>
</evidence>
<accession>A0A8S9HI45</accession>
<evidence type="ECO:0000313" key="2">
    <source>
        <dbReference type="Proteomes" id="UP000712281"/>
    </source>
</evidence>
<comment type="caution">
    <text evidence="1">The sequence shown here is derived from an EMBL/GenBank/DDBJ whole genome shotgun (WGS) entry which is preliminary data.</text>
</comment>
<gene>
    <name evidence="1" type="ORF">F2Q68_00013110</name>
</gene>
<dbReference type="Proteomes" id="UP000712281">
    <property type="component" value="Unassembled WGS sequence"/>
</dbReference>
<dbReference type="AlphaFoldDB" id="A0A8S9HI45"/>
<sequence>MRGEFNFLYVYEETWDGKKQRRRRRRLKPYKHNYSCNEQGGRWDYSSQDGYKNDVPTTVNKKRHGLEFTEVDDLKARSFSRVWKMSRTARVIPFLLLQRLDLQREDQEEVNPLSCCGSSDGDDMEMNTKMLLNGISCEAKEGEMNGLSWSKRVGENQHSSMH</sequence>
<protein>
    <submittedName>
        <fullName evidence="1">Uncharacterized protein</fullName>
    </submittedName>
</protein>
<proteinExistence type="predicted"/>
<reference evidence="1" key="1">
    <citation type="submission" date="2019-12" db="EMBL/GenBank/DDBJ databases">
        <title>Genome sequencing and annotation of Brassica cretica.</title>
        <authorList>
            <person name="Studholme D.J."/>
            <person name="Sarris P.F."/>
        </authorList>
    </citation>
    <scope>NUCLEOTIDE SEQUENCE</scope>
    <source>
        <strain evidence="1">PFS-001/15</strain>
        <tissue evidence="1">Leaf</tissue>
    </source>
</reference>